<reference evidence="1 2" key="1">
    <citation type="journal article" date="2023" name="bioRxiv">
        <title>Conserved and derived expression patterns and positive selection on dental genes reveal complex evolutionary context of ever-growing rodent molars.</title>
        <authorList>
            <person name="Calamari Z.T."/>
            <person name="Song A."/>
            <person name="Cohen E."/>
            <person name="Akter M."/>
            <person name="Roy R.D."/>
            <person name="Hallikas O."/>
            <person name="Christensen M.M."/>
            <person name="Li P."/>
            <person name="Marangoni P."/>
            <person name="Jernvall J."/>
            <person name="Klein O.D."/>
        </authorList>
    </citation>
    <scope>NUCLEOTIDE SEQUENCE [LARGE SCALE GENOMIC DNA]</scope>
    <source>
        <strain evidence="1">V071</strain>
    </source>
</reference>
<accession>A0AAW0JDP5</accession>
<feature type="non-terminal residue" evidence="1">
    <location>
        <position position="356"/>
    </location>
</feature>
<proteinExistence type="predicted"/>
<dbReference type="GO" id="GO:0060271">
    <property type="term" value="P:cilium assembly"/>
    <property type="evidence" value="ECO:0007669"/>
    <property type="project" value="TreeGrafter"/>
</dbReference>
<organism evidence="1 2">
    <name type="scientific">Myodes glareolus</name>
    <name type="common">Bank vole</name>
    <name type="synonym">Clethrionomys glareolus</name>
    <dbReference type="NCBI Taxonomy" id="447135"/>
    <lineage>
        <taxon>Eukaryota</taxon>
        <taxon>Metazoa</taxon>
        <taxon>Chordata</taxon>
        <taxon>Craniata</taxon>
        <taxon>Vertebrata</taxon>
        <taxon>Euteleostomi</taxon>
        <taxon>Mammalia</taxon>
        <taxon>Eutheria</taxon>
        <taxon>Euarchontoglires</taxon>
        <taxon>Glires</taxon>
        <taxon>Rodentia</taxon>
        <taxon>Myomorpha</taxon>
        <taxon>Muroidea</taxon>
        <taxon>Cricetidae</taxon>
        <taxon>Arvicolinae</taxon>
        <taxon>Myodes</taxon>
    </lineage>
</organism>
<dbReference type="PANTHER" id="PTHR33487:SF1">
    <property type="entry name" value="CILIA- AND FLAGELLA-ASSOCIATED PROTEIN 54"/>
    <property type="match status" value="1"/>
</dbReference>
<comment type="caution">
    <text evidence="1">The sequence shown here is derived from an EMBL/GenBank/DDBJ whole genome shotgun (WGS) entry which is preliminary data.</text>
</comment>
<evidence type="ECO:0000313" key="2">
    <source>
        <dbReference type="Proteomes" id="UP001488838"/>
    </source>
</evidence>
<dbReference type="PANTHER" id="PTHR33487">
    <property type="entry name" value="CILIA- AND FLAGELLA-ASSOCIATED PROTEIN 54"/>
    <property type="match status" value="1"/>
</dbReference>
<protein>
    <submittedName>
        <fullName evidence="1">Uncharacterized protein</fullName>
    </submittedName>
</protein>
<evidence type="ECO:0000313" key="1">
    <source>
        <dbReference type="EMBL" id="KAK7824934.1"/>
    </source>
</evidence>
<dbReference type="AlphaFoldDB" id="A0AAW0JDP5"/>
<gene>
    <name evidence="1" type="ORF">U0070_014140</name>
</gene>
<name>A0AAW0JDP5_MYOGA</name>
<keyword evidence="2" id="KW-1185">Reference proteome</keyword>
<dbReference type="EMBL" id="JBBHLL010000043">
    <property type="protein sequence ID" value="KAK7824934.1"/>
    <property type="molecule type" value="Genomic_DNA"/>
</dbReference>
<dbReference type="Proteomes" id="UP001488838">
    <property type="component" value="Unassembled WGS sequence"/>
</dbReference>
<sequence length="356" mass="41343">MPILRSWKEYDLAIAIINYGKKMLDITSGCKSLFGNEQDETGEEVKRNESLIGVKRLKCKDNVFCKKTPKSPKKFKAIVIEIGRSIDGLQRRKKKRKETLKDFFVKNPSIFELSEHERKRFHQILLEELPWRAQINLYLASAHFHLFLLKLTERTKMRFSTSHSIVSFRSCDPNLFSLYHSGVMLPKAKLTVDSYKAMLDVLMATKRKKPNQPTAKEDIEDFSAFWNSKSEDNVSKIKPNTISESESQLGICINDREKDRALNWGLDHFMKIFSCCRRAMVLAYRGGYWTLLQNCCRAFWNFVRELQILLKQAVDNYKTFPISQDGFLCICVLPFNLGAELLIDMLIKLQSTNSIK</sequence>